<dbReference type="InterPro" id="IPR051268">
    <property type="entry name" value="Type-I_R_enzyme_R_subunit"/>
</dbReference>
<dbReference type="Pfam" id="PF18766">
    <property type="entry name" value="SWI2_SNF2"/>
    <property type="match status" value="1"/>
</dbReference>
<feature type="non-terminal residue" evidence="3">
    <location>
        <position position="1"/>
    </location>
</feature>
<feature type="non-terminal residue" evidence="3">
    <location>
        <position position="200"/>
    </location>
</feature>
<dbReference type="Gene3D" id="3.40.50.300">
    <property type="entry name" value="P-loop containing nucleotide triphosphate hydrolases"/>
    <property type="match status" value="1"/>
</dbReference>
<dbReference type="Proteomes" id="UP000739538">
    <property type="component" value="Unassembled WGS sequence"/>
</dbReference>
<proteinExistence type="predicted"/>
<dbReference type="SUPFAM" id="SSF52540">
    <property type="entry name" value="P-loop containing nucleoside triphosphate hydrolases"/>
    <property type="match status" value="1"/>
</dbReference>
<dbReference type="InterPro" id="IPR040980">
    <property type="entry name" value="SWI2_SNF2"/>
</dbReference>
<evidence type="ECO:0000313" key="4">
    <source>
        <dbReference type="Proteomes" id="UP000739538"/>
    </source>
</evidence>
<comment type="caution">
    <text evidence="3">The sequence shown here is derived from an EMBL/GenBank/DDBJ whole genome shotgun (WGS) entry which is preliminary data.</text>
</comment>
<keyword evidence="3" id="KW-0547">Nucleotide-binding</keyword>
<dbReference type="PANTHER" id="PTHR30195:SF16">
    <property type="entry name" value="TYPE I RESTRICTION ENZYME ENDONUCLEASE SUBUNIT"/>
    <property type="match status" value="1"/>
</dbReference>
<sequence>KLPQVHKVVFVVDRNDLDYQTTREFNFFQEGSVDGTDNTRVLVDQFAGQYRDPKTGELRHNDLIVTTIQKLNNAISKQRYLQKMEPLKDKRIVFIFDECHRSQFGETHRRIKDFFTNHQMFGFTGTPIFVDNAVSNKLGKRTTYELFGERLHRYVITNAIKDENVLKFSVEYVGRYTHKDGAEVDLDIQVEDIDTQELLD</sequence>
<keyword evidence="3" id="KW-0067">ATP-binding</keyword>
<accession>A0A956NJ00</accession>
<gene>
    <name evidence="3" type="ORF">KDA27_28970</name>
</gene>
<protein>
    <submittedName>
        <fullName evidence="3">DEAD/DEAH box helicase family protein</fullName>
    </submittedName>
</protein>
<organism evidence="3 4">
    <name type="scientific">Eiseniibacteriota bacterium</name>
    <dbReference type="NCBI Taxonomy" id="2212470"/>
    <lineage>
        <taxon>Bacteria</taxon>
        <taxon>Candidatus Eiseniibacteriota</taxon>
    </lineage>
</organism>
<keyword evidence="3" id="KW-0347">Helicase</keyword>
<evidence type="ECO:0000313" key="3">
    <source>
        <dbReference type="EMBL" id="MCA9759864.1"/>
    </source>
</evidence>
<keyword evidence="3" id="KW-0378">Hydrolase</keyword>
<keyword evidence="1" id="KW-0680">Restriction system</keyword>
<dbReference type="PANTHER" id="PTHR30195">
    <property type="entry name" value="TYPE I SITE-SPECIFIC DEOXYRIBONUCLEASE PROTEIN SUBUNIT M AND R"/>
    <property type="match status" value="1"/>
</dbReference>
<reference evidence="3" key="1">
    <citation type="submission" date="2020-04" db="EMBL/GenBank/DDBJ databases">
        <authorList>
            <person name="Zhang T."/>
        </authorList>
    </citation>
    <scope>NUCLEOTIDE SEQUENCE</scope>
    <source>
        <strain evidence="3">HKST-UBA02</strain>
    </source>
</reference>
<dbReference type="GO" id="GO:0009307">
    <property type="term" value="P:DNA restriction-modification system"/>
    <property type="evidence" value="ECO:0007669"/>
    <property type="project" value="UniProtKB-KW"/>
</dbReference>
<name>A0A956NJ00_UNCEI</name>
<dbReference type="GO" id="GO:0004386">
    <property type="term" value="F:helicase activity"/>
    <property type="evidence" value="ECO:0007669"/>
    <property type="project" value="UniProtKB-KW"/>
</dbReference>
<dbReference type="AlphaFoldDB" id="A0A956NJ00"/>
<evidence type="ECO:0000259" key="2">
    <source>
        <dbReference type="Pfam" id="PF18766"/>
    </source>
</evidence>
<reference evidence="3" key="2">
    <citation type="journal article" date="2021" name="Microbiome">
        <title>Successional dynamics and alternative stable states in a saline activated sludge microbial community over 9 years.</title>
        <authorList>
            <person name="Wang Y."/>
            <person name="Ye J."/>
            <person name="Ju F."/>
            <person name="Liu L."/>
            <person name="Boyd J.A."/>
            <person name="Deng Y."/>
            <person name="Parks D.H."/>
            <person name="Jiang X."/>
            <person name="Yin X."/>
            <person name="Woodcroft B.J."/>
            <person name="Tyson G.W."/>
            <person name="Hugenholtz P."/>
            <person name="Polz M.F."/>
            <person name="Zhang T."/>
        </authorList>
    </citation>
    <scope>NUCLEOTIDE SEQUENCE</scope>
    <source>
        <strain evidence="3">HKST-UBA02</strain>
    </source>
</reference>
<feature type="domain" description="SWI2/SNF2 ATPase" evidence="2">
    <location>
        <begin position="4"/>
        <end position="196"/>
    </location>
</feature>
<dbReference type="InterPro" id="IPR027417">
    <property type="entry name" value="P-loop_NTPase"/>
</dbReference>
<dbReference type="EMBL" id="JAGQHS010000566">
    <property type="protein sequence ID" value="MCA9759864.1"/>
    <property type="molecule type" value="Genomic_DNA"/>
</dbReference>
<evidence type="ECO:0000256" key="1">
    <source>
        <dbReference type="ARBA" id="ARBA00022747"/>
    </source>
</evidence>